<feature type="transmembrane region" description="Helical" evidence="2">
    <location>
        <begin position="251"/>
        <end position="271"/>
    </location>
</feature>
<name>A0A8T2A610_9BRAS</name>
<reference evidence="3 4" key="1">
    <citation type="submission" date="2020-12" db="EMBL/GenBank/DDBJ databases">
        <title>Concerted genomic and epigenomic changes stabilize Arabidopsis allopolyploids.</title>
        <authorList>
            <person name="Chen Z."/>
        </authorList>
    </citation>
    <scope>NUCLEOTIDE SEQUENCE [LARGE SCALE GENOMIC DNA]</scope>
    <source>
        <strain evidence="3">Allo738</strain>
        <tissue evidence="3">Leaf</tissue>
    </source>
</reference>
<feature type="compositionally biased region" description="Polar residues" evidence="1">
    <location>
        <begin position="129"/>
        <end position="148"/>
    </location>
</feature>
<evidence type="ECO:0000256" key="2">
    <source>
        <dbReference type="SAM" id="Phobius"/>
    </source>
</evidence>
<keyword evidence="2" id="KW-1133">Transmembrane helix</keyword>
<accession>A0A8T2A610</accession>
<protein>
    <submittedName>
        <fullName evidence="3">Uncharacterized protein</fullName>
    </submittedName>
</protein>
<feature type="compositionally biased region" description="Acidic residues" evidence="1">
    <location>
        <begin position="195"/>
        <end position="207"/>
    </location>
</feature>
<comment type="caution">
    <text evidence="3">The sequence shown here is derived from an EMBL/GenBank/DDBJ whole genome shotgun (WGS) entry which is preliminary data.</text>
</comment>
<sequence>MLLCSDVAKDELIFQLLMLQRCEGLLEIHLRTFFLQLHGMALFRKLKNMEESPLPAVSPGRESLADSPLPPSSSPEEDSPLPPSSSPEEDSPLPPSLSPEEDSPLPPSSSPEADSPLPPSSSPEVDSPQAPSSSPEADSPQAPSSSPEADSPQPPASSPKPESLADSPSPPPPPPQPESPSYPSSPEPAPVPAPSDDDSDDDSEPETEYFPSPAPSPELGMAQDIKASDAAGEELDDQRGEDNGLSGLEKAGIAIGTILGVGAIVIGALIYKKRRDNMTRARYTYFTEGEFL</sequence>
<gene>
    <name evidence="3" type="ORF">ISN45_Aa04g011900</name>
</gene>
<dbReference type="Proteomes" id="UP000694240">
    <property type="component" value="Chromosome 9"/>
</dbReference>
<evidence type="ECO:0000313" key="3">
    <source>
        <dbReference type="EMBL" id="KAG7568366.1"/>
    </source>
</evidence>
<feature type="compositionally biased region" description="Pro residues" evidence="1">
    <location>
        <begin position="168"/>
        <end position="193"/>
    </location>
</feature>
<dbReference type="PANTHER" id="PTHR36721:SF15">
    <property type="entry name" value="EN_SPM-LIKE TRANSPOSON PROTEIN"/>
    <property type="match status" value="1"/>
</dbReference>
<keyword evidence="2" id="KW-0472">Membrane</keyword>
<feature type="region of interest" description="Disordered" evidence="1">
    <location>
        <begin position="52"/>
        <end position="243"/>
    </location>
</feature>
<evidence type="ECO:0000256" key="1">
    <source>
        <dbReference type="SAM" id="MobiDB-lite"/>
    </source>
</evidence>
<evidence type="ECO:0000313" key="4">
    <source>
        <dbReference type="Proteomes" id="UP000694240"/>
    </source>
</evidence>
<keyword evidence="2" id="KW-0812">Transmembrane</keyword>
<dbReference type="EMBL" id="JAEFBK010000009">
    <property type="protein sequence ID" value="KAG7568366.1"/>
    <property type="molecule type" value="Genomic_DNA"/>
</dbReference>
<keyword evidence="4" id="KW-1185">Reference proteome</keyword>
<organism evidence="3 4">
    <name type="scientific">Arabidopsis thaliana x Arabidopsis arenosa</name>
    <dbReference type="NCBI Taxonomy" id="1240361"/>
    <lineage>
        <taxon>Eukaryota</taxon>
        <taxon>Viridiplantae</taxon>
        <taxon>Streptophyta</taxon>
        <taxon>Embryophyta</taxon>
        <taxon>Tracheophyta</taxon>
        <taxon>Spermatophyta</taxon>
        <taxon>Magnoliopsida</taxon>
        <taxon>eudicotyledons</taxon>
        <taxon>Gunneridae</taxon>
        <taxon>Pentapetalae</taxon>
        <taxon>rosids</taxon>
        <taxon>malvids</taxon>
        <taxon>Brassicales</taxon>
        <taxon>Brassicaceae</taxon>
        <taxon>Camelineae</taxon>
        <taxon>Arabidopsis</taxon>
    </lineage>
</organism>
<dbReference type="AlphaFoldDB" id="A0A8T2A610"/>
<proteinExistence type="predicted"/>
<dbReference type="PANTHER" id="PTHR36721">
    <property type="entry name" value="PROLINE-RICH FAMILY PROTEIN"/>
    <property type="match status" value="1"/>
</dbReference>